<organism evidence="2 3">
    <name type="scientific">Streblomastix strix</name>
    <dbReference type="NCBI Taxonomy" id="222440"/>
    <lineage>
        <taxon>Eukaryota</taxon>
        <taxon>Metamonada</taxon>
        <taxon>Preaxostyla</taxon>
        <taxon>Oxymonadida</taxon>
        <taxon>Streblomastigidae</taxon>
        <taxon>Streblomastix</taxon>
    </lineage>
</organism>
<accession>A0A5J4W5W5</accession>
<evidence type="ECO:0000256" key="1">
    <source>
        <dbReference type="SAM" id="MobiDB-lite"/>
    </source>
</evidence>
<comment type="caution">
    <text evidence="2">The sequence shown here is derived from an EMBL/GenBank/DDBJ whole genome shotgun (WGS) entry which is preliminary data.</text>
</comment>
<protein>
    <submittedName>
        <fullName evidence="2">Uncharacterized protein</fullName>
    </submittedName>
</protein>
<name>A0A5J4W5W5_9EUKA</name>
<dbReference type="Proteomes" id="UP000324800">
    <property type="component" value="Unassembled WGS sequence"/>
</dbReference>
<feature type="region of interest" description="Disordered" evidence="1">
    <location>
        <begin position="98"/>
        <end position="122"/>
    </location>
</feature>
<evidence type="ECO:0000313" key="2">
    <source>
        <dbReference type="EMBL" id="KAA6390036.1"/>
    </source>
</evidence>
<feature type="region of interest" description="Disordered" evidence="1">
    <location>
        <begin position="137"/>
        <end position="176"/>
    </location>
</feature>
<dbReference type="AlphaFoldDB" id="A0A5J4W5W5"/>
<evidence type="ECO:0000313" key="3">
    <source>
        <dbReference type="Proteomes" id="UP000324800"/>
    </source>
</evidence>
<proteinExistence type="predicted"/>
<feature type="compositionally biased region" description="Basic and acidic residues" evidence="1">
    <location>
        <begin position="98"/>
        <end position="113"/>
    </location>
</feature>
<gene>
    <name evidence="2" type="ORF">EZS28_014440</name>
</gene>
<feature type="compositionally biased region" description="Basic and acidic residues" evidence="1">
    <location>
        <begin position="137"/>
        <end position="147"/>
    </location>
</feature>
<reference evidence="2 3" key="1">
    <citation type="submission" date="2019-03" db="EMBL/GenBank/DDBJ databases">
        <title>Single cell metagenomics reveals metabolic interactions within the superorganism composed of flagellate Streblomastix strix and complex community of Bacteroidetes bacteria on its surface.</title>
        <authorList>
            <person name="Treitli S.C."/>
            <person name="Kolisko M."/>
            <person name="Husnik F."/>
            <person name="Keeling P."/>
            <person name="Hampl V."/>
        </authorList>
    </citation>
    <scope>NUCLEOTIDE SEQUENCE [LARGE SCALE GENOMIC DNA]</scope>
    <source>
        <strain evidence="2">ST1C</strain>
    </source>
</reference>
<feature type="compositionally biased region" description="Acidic residues" evidence="1">
    <location>
        <begin position="164"/>
        <end position="176"/>
    </location>
</feature>
<dbReference type="EMBL" id="SNRW01003370">
    <property type="protein sequence ID" value="KAA6390036.1"/>
    <property type="molecule type" value="Genomic_DNA"/>
</dbReference>
<sequence>MKFPNVVSLKGDLLSFIPFDDPDTQIKDEKYLSEAGIRIDDGWHVISTQTVLSLIPIGSNVEQYQIDTLMQIIQLKQKKKSLRRKFTIKENIKVIVDEDANKDQNEDENKEKLFPGGEKEDETDALINKMLAVENKDDKKKVQKDFDENGQDEPDQQTGKEGAETEVEEENELLQK</sequence>